<dbReference type="EMBL" id="LR215729">
    <property type="protein sequence ID" value="VEV99336.1"/>
    <property type="molecule type" value="Genomic_DNA"/>
</dbReference>
<dbReference type="Pfam" id="PF07238">
    <property type="entry name" value="PilZ"/>
    <property type="match status" value="1"/>
</dbReference>
<evidence type="ECO:0000259" key="1">
    <source>
        <dbReference type="Pfam" id="PF07238"/>
    </source>
</evidence>
<dbReference type="AlphaFoldDB" id="A0A1I6XGG8"/>
<dbReference type="GO" id="GO:0035438">
    <property type="term" value="F:cyclic-di-GMP binding"/>
    <property type="evidence" value="ECO:0007669"/>
    <property type="project" value="InterPro"/>
</dbReference>
<sequence>MRSFLRHPSSIPVELRLCRQPAPPRQRLHNISLGGIACNSPRAFRRGAAVELRIRLLGDDVFCAGVVAWCQQQGAEYLVGVAFTDQDTLFRARMVEQVCQIEHYRLQREQELGVPLCCESIAAEWVAEHAAQFGQPGQQQL</sequence>
<name>A0A1I6XGG8_9PSED</name>
<gene>
    <name evidence="2" type="ORF">PMYSY11_4293</name>
</gene>
<feature type="domain" description="PilZ" evidence="1">
    <location>
        <begin position="2"/>
        <end position="93"/>
    </location>
</feature>
<proteinExistence type="predicted"/>
<organism evidence="2">
    <name type="scientific">Pseudomonas marincola</name>
    <dbReference type="NCBI Taxonomy" id="437900"/>
    <lineage>
        <taxon>Bacteria</taxon>
        <taxon>Pseudomonadati</taxon>
        <taxon>Pseudomonadota</taxon>
        <taxon>Gammaproteobacteria</taxon>
        <taxon>Pseudomonadales</taxon>
        <taxon>Pseudomonadaceae</taxon>
        <taxon>Pseudomonas</taxon>
    </lineage>
</organism>
<accession>A0A1I6XGG8</accession>
<dbReference type="Gene3D" id="2.40.10.220">
    <property type="entry name" value="predicted glycosyltransferase like domains"/>
    <property type="match status" value="1"/>
</dbReference>
<protein>
    <submittedName>
        <fullName evidence="2">Pilus assembly protein PilZ</fullName>
    </submittedName>
</protein>
<evidence type="ECO:0000313" key="2">
    <source>
        <dbReference type="EMBL" id="VEV99336.1"/>
    </source>
</evidence>
<dbReference type="RefSeq" id="WP_069898695.1">
    <property type="nucleotide sequence ID" value="NZ_FPBC01000001.1"/>
</dbReference>
<dbReference type="SUPFAM" id="SSF141371">
    <property type="entry name" value="PilZ domain-like"/>
    <property type="match status" value="1"/>
</dbReference>
<dbReference type="STRING" id="437900.GCA_001940335_00680"/>
<dbReference type="InterPro" id="IPR009875">
    <property type="entry name" value="PilZ_domain"/>
</dbReference>
<reference evidence="2" key="1">
    <citation type="submission" date="2019-02" db="EMBL/GenBank/DDBJ databases">
        <authorList>
            <consortium name="Genoscope - CEA"/>
            <person name="William W."/>
        </authorList>
    </citation>
    <scope>NUCLEOTIDE SEQUENCE [LARGE SCALE GENOMIC DNA]</scope>
    <source>
        <strain evidence="2">YSy11</strain>
    </source>
</reference>